<protein>
    <submittedName>
        <fullName evidence="2">Uncharacterized protein</fullName>
    </submittedName>
</protein>
<evidence type="ECO:0000313" key="3">
    <source>
        <dbReference type="Proteomes" id="UP000276128"/>
    </source>
</evidence>
<keyword evidence="1" id="KW-0812">Transmembrane</keyword>
<keyword evidence="3" id="KW-1185">Reference proteome</keyword>
<evidence type="ECO:0000256" key="1">
    <source>
        <dbReference type="SAM" id="Phobius"/>
    </source>
</evidence>
<feature type="transmembrane region" description="Helical" evidence="1">
    <location>
        <begin position="66"/>
        <end position="86"/>
    </location>
</feature>
<feature type="transmembrane region" description="Helical" evidence="1">
    <location>
        <begin position="33"/>
        <end position="54"/>
    </location>
</feature>
<proteinExistence type="predicted"/>
<evidence type="ECO:0000313" key="2">
    <source>
        <dbReference type="EMBL" id="RTE08815.1"/>
    </source>
</evidence>
<dbReference type="AlphaFoldDB" id="A0A430JCT0"/>
<dbReference type="InterPro" id="IPR025917">
    <property type="entry name" value="YuiB"/>
</dbReference>
<dbReference type="Proteomes" id="UP000276128">
    <property type="component" value="Unassembled WGS sequence"/>
</dbReference>
<feature type="transmembrane region" description="Helical" evidence="1">
    <location>
        <begin position="6"/>
        <end position="26"/>
    </location>
</feature>
<accession>A0A430JCT0</accession>
<keyword evidence="1" id="KW-0472">Membrane</keyword>
<dbReference type="Pfam" id="PF14068">
    <property type="entry name" value="YuiB"/>
    <property type="match status" value="1"/>
</dbReference>
<name>A0A430JCT0_9BACL</name>
<dbReference type="RefSeq" id="WP_126142031.1">
    <property type="nucleotide sequence ID" value="NZ_RXHU01000042.1"/>
</dbReference>
<dbReference type="EMBL" id="RXHU01000042">
    <property type="protein sequence ID" value="RTE08815.1"/>
    <property type="molecule type" value="Genomic_DNA"/>
</dbReference>
<keyword evidence="1" id="KW-1133">Transmembrane helix</keyword>
<gene>
    <name evidence="2" type="ORF">EJQ19_14915</name>
</gene>
<organism evidence="2 3">
    <name type="scientific">Paenibacillus whitsoniae</name>
    <dbReference type="NCBI Taxonomy" id="2496558"/>
    <lineage>
        <taxon>Bacteria</taxon>
        <taxon>Bacillati</taxon>
        <taxon>Bacillota</taxon>
        <taxon>Bacilli</taxon>
        <taxon>Bacillales</taxon>
        <taxon>Paenibacillaceae</taxon>
        <taxon>Paenibacillus</taxon>
    </lineage>
</organism>
<sequence length="94" mass="10213">MLQMIIATVLMMVLFFGIGFILNMLMKTTWFPLYAFIALMIGLVIYGMTGSSSFMSDSTSFTIVDIIPAIGGLVGAVLSGSAIKALRIRGFKMF</sequence>
<dbReference type="OrthoDB" id="2382309at2"/>
<comment type="caution">
    <text evidence="2">The sequence shown here is derived from an EMBL/GenBank/DDBJ whole genome shotgun (WGS) entry which is preliminary data.</text>
</comment>
<reference evidence="2 3" key="1">
    <citation type="submission" date="2018-12" db="EMBL/GenBank/DDBJ databases">
        <title>Bacillus ochoae sp. nov., Paenibacillus whitsoniae sp. nov., Paenibacillus spiritus sp. nov. Isolated from the Mars Exploration Rover during spacecraft assembly.</title>
        <authorList>
            <person name="Seuylemezian A."/>
            <person name="Vaishampayan P."/>
        </authorList>
    </citation>
    <scope>NUCLEOTIDE SEQUENCE [LARGE SCALE GENOMIC DNA]</scope>
    <source>
        <strain evidence="2 3">MER 54</strain>
    </source>
</reference>